<feature type="region of interest" description="Disordered" evidence="1">
    <location>
        <begin position="41"/>
        <end position="65"/>
    </location>
</feature>
<evidence type="ECO:0000313" key="2">
    <source>
        <dbReference type="EnsemblPlants" id="ONIVA01G20780.1"/>
    </source>
</evidence>
<evidence type="ECO:0000313" key="3">
    <source>
        <dbReference type="Proteomes" id="UP000006591"/>
    </source>
</evidence>
<reference evidence="2" key="1">
    <citation type="submission" date="2015-04" db="UniProtKB">
        <authorList>
            <consortium name="EnsemblPlants"/>
        </authorList>
    </citation>
    <scope>IDENTIFICATION</scope>
    <source>
        <strain evidence="2">SL10</strain>
    </source>
</reference>
<dbReference type="Proteomes" id="UP000006591">
    <property type="component" value="Chromosome 1"/>
</dbReference>
<protein>
    <submittedName>
        <fullName evidence="2">Uncharacterized protein</fullName>
    </submittedName>
</protein>
<name>A0A0E0FMM6_ORYNI</name>
<feature type="region of interest" description="Disordered" evidence="1">
    <location>
        <begin position="1"/>
        <end position="25"/>
    </location>
</feature>
<sequence length="87" mass="9363">MVHGSTGLKAVTATRGDVMARQRRTGREALMRRRWRHDWCGARRGAGDSDGDTSGAGLGAAQPTATATARGGSFLYFLGDHLWFGKQ</sequence>
<reference evidence="2" key="2">
    <citation type="submission" date="2018-04" db="EMBL/GenBank/DDBJ databases">
        <title>OnivRS2 (Oryza nivara Reference Sequence Version 2).</title>
        <authorList>
            <person name="Zhang J."/>
            <person name="Kudrna D."/>
            <person name="Lee S."/>
            <person name="Talag J."/>
            <person name="Rajasekar S."/>
            <person name="Welchert J."/>
            <person name="Hsing Y.-I."/>
            <person name="Wing R.A."/>
        </authorList>
    </citation>
    <scope>NUCLEOTIDE SEQUENCE [LARGE SCALE GENOMIC DNA]</scope>
</reference>
<proteinExistence type="predicted"/>
<dbReference type="Gramene" id="ONIVA01G20780.1">
    <property type="protein sequence ID" value="ONIVA01G20780.1"/>
    <property type="gene ID" value="ONIVA01G20780"/>
</dbReference>
<accession>A0A0E0FMM6</accession>
<dbReference type="HOGENOM" id="CLU_2625993_0_0_1"/>
<evidence type="ECO:0000256" key="1">
    <source>
        <dbReference type="SAM" id="MobiDB-lite"/>
    </source>
</evidence>
<dbReference type="OMA" id="WCGARRD"/>
<organism evidence="2">
    <name type="scientific">Oryza nivara</name>
    <name type="common">Indian wild rice</name>
    <name type="synonym">Oryza sativa f. spontanea</name>
    <dbReference type="NCBI Taxonomy" id="4536"/>
    <lineage>
        <taxon>Eukaryota</taxon>
        <taxon>Viridiplantae</taxon>
        <taxon>Streptophyta</taxon>
        <taxon>Embryophyta</taxon>
        <taxon>Tracheophyta</taxon>
        <taxon>Spermatophyta</taxon>
        <taxon>Magnoliopsida</taxon>
        <taxon>Liliopsida</taxon>
        <taxon>Poales</taxon>
        <taxon>Poaceae</taxon>
        <taxon>BOP clade</taxon>
        <taxon>Oryzoideae</taxon>
        <taxon>Oryzeae</taxon>
        <taxon>Oryzinae</taxon>
        <taxon>Oryza</taxon>
    </lineage>
</organism>
<dbReference type="AlphaFoldDB" id="A0A0E0FMM6"/>
<keyword evidence="3" id="KW-1185">Reference proteome</keyword>
<feature type="compositionally biased region" description="Low complexity" evidence="1">
    <location>
        <begin position="52"/>
        <end position="61"/>
    </location>
</feature>
<dbReference type="EnsemblPlants" id="ONIVA01G20780.1">
    <property type="protein sequence ID" value="ONIVA01G20780.1"/>
    <property type="gene ID" value="ONIVA01G20780"/>
</dbReference>